<feature type="transmembrane region" description="Helical" evidence="2">
    <location>
        <begin position="12"/>
        <end position="32"/>
    </location>
</feature>
<feature type="compositionally biased region" description="Gly residues" evidence="1">
    <location>
        <begin position="106"/>
        <end position="117"/>
    </location>
</feature>
<keyword evidence="2" id="KW-0812">Transmembrane</keyword>
<sequence>MTAFHQQWRLDFAMRAAGLLLCGLAGLAIARLGAMPLRPRAVSAAAYLLATIAFLGASAGSAMALLGRHLFDEVAVSQRWRHRRPVRPPVAGLVPVTAAPDADGSGTDGSGAGGGRQLLGARGHA</sequence>
<feature type="region of interest" description="Disordered" evidence="1">
    <location>
        <begin position="91"/>
        <end position="125"/>
    </location>
</feature>
<dbReference type="EMBL" id="JBBBDM010000014">
    <property type="protein sequence ID" value="MEI5688809.1"/>
    <property type="molecule type" value="Genomic_DNA"/>
</dbReference>
<evidence type="ECO:0000256" key="1">
    <source>
        <dbReference type="SAM" id="MobiDB-lite"/>
    </source>
</evidence>
<protein>
    <submittedName>
        <fullName evidence="3">Uncharacterized protein</fullName>
    </submittedName>
</protein>
<keyword evidence="4" id="KW-1185">Reference proteome</keyword>
<evidence type="ECO:0000313" key="4">
    <source>
        <dbReference type="Proteomes" id="UP001367771"/>
    </source>
</evidence>
<evidence type="ECO:0000313" key="3">
    <source>
        <dbReference type="EMBL" id="MEI5688809.1"/>
    </source>
</evidence>
<proteinExistence type="predicted"/>
<gene>
    <name evidence="3" type="ORF">V8201_17080</name>
</gene>
<name>A0ABU8H748_9SPHN</name>
<reference evidence="3 4" key="1">
    <citation type="journal article" date="2013" name="Int. J. Syst. Evol. Microbiol.">
        <title>Sphingomonas kyungheensis sp. nov., a bacterium with ginsenoside-converting activity isolated from soil of a ginseng field.</title>
        <authorList>
            <person name="Son H.M."/>
            <person name="Yang J.E."/>
            <person name="Park Y."/>
            <person name="Han C.K."/>
            <person name="Kim S.G."/>
            <person name="Kook M."/>
            <person name="Yi T.H."/>
        </authorList>
    </citation>
    <scope>NUCLEOTIDE SEQUENCE [LARGE SCALE GENOMIC DNA]</scope>
    <source>
        <strain evidence="3 4">LMG 26582</strain>
    </source>
</reference>
<keyword evidence="2" id="KW-0472">Membrane</keyword>
<feature type="transmembrane region" description="Helical" evidence="2">
    <location>
        <begin position="44"/>
        <end position="66"/>
    </location>
</feature>
<organism evidence="3 4">
    <name type="scientific">Sphingomonas kyungheensis</name>
    <dbReference type="NCBI Taxonomy" id="1069987"/>
    <lineage>
        <taxon>Bacteria</taxon>
        <taxon>Pseudomonadati</taxon>
        <taxon>Pseudomonadota</taxon>
        <taxon>Alphaproteobacteria</taxon>
        <taxon>Sphingomonadales</taxon>
        <taxon>Sphingomonadaceae</taxon>
        <taxon>Sphingomonas</taxon>
    </lineage>
</organism>
<keyword evidence="2" id="KW-1133">Transmembrane helix</keyword>
<dbReference type="RefSeq" id="WP_336546035.1">
    <property type="nucleotide sequence ID" value="NZ_JBBBDM010000014.1"/>
</dbReference>
<accession>A0ABU8H748</accession>
<dbReference type="Proteomes" id="UP001367771">
    <property type="component" value="Unassembled WGS sequence"/>
</dbReference>
<comment type="caution">
    <text evidence="3">The sequence shown here is derived from an EMBL/GenBank/DDBJ whole genome shotgun (WGS) entry which is preliminary data.</text>
</comment>
<evidence type="ECO:0000256" key="2">
    <source>
        <dbReference type="SAM" id="Phobius"/>
    </source>
</evidence>